<dbReference type="EMBL" id="CP086239">
    <property type="protein sequence ID" value="WAG59613.1"/>
    <property type="molecule type" value="Genomic_DNA"/>
</dbReference>
<name>A0AA47EJ69_9CLOT</name>
<evidence type="ECO:0000313" key="3">
    <source>
        <dbReference type="Proteomes" id="UP001164733"/>
    </source>
</evidence>
<evidence type="ECO:0000256" key="1">
    <source>
        <dbReference type="SAM" id="Coils"/>
    </source>
</evidence>
<dbReference type="Proteomes" id="UP001164733">
    <property type="component" value="Chromosome"/>
</dbReference>
<accession>A0AA47EJ69</accession>
<protein>
    <submittedName>
        <fullName evidence="2">Uncharacterized protein</fullName>
    </submittedName>
</protein>
<dbReference type="RefSeq" id="WP_216124557.1">
    <property type="nucleotide sequence ID" value="NZ_CP086239.1"/>
</dbReference>
<evidence type="ECO:0000313" key="2">
    <source>
        <dbReference type="EMBL" id="WAG59613.1"/>
    </source>
</evidence>
<proteinExistence type="predicted"/>
<keyword evidence="1" id="KW-0175">Coiled coil</keyword>
<sequence length="1465" mass="173158">MIIYENCEYYSIKEVQDILNVKNKKSVMYRVNKKEEFRCQRLKIQGEDYINRRFIDNIIKNRSLSVNIKETAKLINRSIDSTRDILHKGELSYFIDIWDNKLRVFEKDICEFVSYKECYSMEELASIFNISVGNITKKIRANYSNVNKFKKIYYGKKFYVEKEFLNHLKYIEQTTTLIEDASKKIGIRQKDIENICISFKDDVLNRDFNTGKLRVNTDVLETISEVYNSTKKNVKRFSVELKTFLKRVLMSEEKLQQFCLKEFKVNINKQLINDNNIKCISTNLEKTLLNNITKYYEENNDLNLYSHNDEAFTLKELNNIFPTAITTMAKKIKRGRCSFESFLLATNKKILVRGRYLDYLRKCRFTSSYISLNSKITKVIFKLNKQNVLIFDLFSSDVIIKVEDLRCLENNIKYYLSNQVRKPIKKKVNNIKQKLGEGYIELNDLARKLKITREILNNELKNLKINNLDCTVIWCEGKKIVEVNVLDELKRKLDRDKKEYFETYYIKVLDVQKEFRMLTSELQILLEKKFKIDFKHHVTKNNTGSMLITKKFYTNIKELLKKEYSEKYIRIEELLEGFGEIERITLYRLIKYHNKIITDNIELFIGNNYVKKIFVKDILIEVNNYSKDYLKNVEDKYIDKVNLTYVLEKYTLNRGELEKYFVEILNCDLEDHLIKLRGGLFIKKIFLVKVEENIDNYTKSNIVEIKNLGKWSGFSAKYSIRYSVFVEICNNNLKIEVDREIYYIYKCMYFDKLLLQKVKKIILKSHSLNNDDTDKYTDIRDLIGNFEVSKGLLKKVVLEYGDKCIVNKGIYYMKNDFIKEIQYILNETSLIIDIAKKYNIIRRILIKSCEYESIKLIKSPFGVNKYRINKDDIKRAINSKVVVNWKDLINIQNIKLFAKDELEYYKMMIEKLHINKNLIKTFKLFNNFAIQRITNSNGKNSRRYIIARKCCTTMKFLNDSLNKELLNCSDEDVLYLISISSQGADSKILRGFVEYCRNNTVCKFNSIFTYSELKKNEGNDVYDIYSKEEWKKIAQYLTNIDIHILKAFDDQRYSCLWLLGLLHLVTTWRINDMVTKIPSIDVELIGIYDFEWFKEGNEFKLSMAQSVLRILELKLSGVNADKNNQQLRFYYNIEMAVPLAIAYVIAEVHRRKNNNDKVFSRLLSSKFEEEIAPWVCVSGFKKLFFQTGIPKFSNLKANRTLLTYMYEVANEIEGNHSISYILCGAMRSHKVNSDIQLPIATQIYLKPIINSEDANAISYNLLKRGFFGWIPYKLLEIAYSDENKIKDLEMNEVTEMVCTLREEYGLLGLEALAKYFNLELYQKNNVKVLNELMKLKKSQLKEIIRKLLTNESSSKHEHGACLKGNICEYPDKDSCTFCEYFVKNVYFLYYINEEINSTLDKISKLSEAQRLESIKQNKVLFNLLGIVTEAKIFYYNYDPKFVDAFIDVNGIKEKIKNIRSKLISL</sequence>
<feature type="coiled-coil region" evidence="1">
    <location>
        <begin position="439"/>
        <end position="466"/>
    </location>
</feature>
<organism evidence="2 3">
    <name type="scientific">Clostridium estertheticum</name>
    <dbReference type="NCBI Taxonomy" id="238834"/>
    <lineage>
        <taxon>Bacteria</taxon>
        <taxon>Bacillati</taxon>
        <taxon>Bacillota</taxon>
        <taxon>Clostridia</taxon>
        <taxon>Eubacteriales</taxon>
        <taxon>Clostridiaceae</taxon>
        <taxon>Clostridium</taxon>
    </lineage>
</organism>
<gene>
    <name evidence="2" type="ORF">LL038_18555</name>
</gene>
<reference evidence="2" key="1">
    <citation type="submission" date="2021-11" db="EMBL/GenBank/DDBJ databases">
        <title>Clostridia strains as spoilage organisms.</title>
        <authorList>
            <person name="Wambui J."/>
            <person name="Stevens M.J.A."/>
            <person name="Stephan R."/>
        </authorList>
    </citation>
    <scope>NUCLEOTIDE SEQUENCE</scope>
    <source>
        <strain evidence="2">CF009</strain>
    </source>
</reference>